<dbReference type="Proteomes" id="UP000734511">
    <property type="component" value="Unassembled WGS sequence"/>
</dbReference>
<comment type="caution">
    <text evidence="1">The sequence shown here is derived from an EMBL/GenBank/DDBJ whole genome shotgun (WGS) entry which is preliminary data.</text>
</comment>
<accession>A0ABX1A299</accession>
<reference evidence="1 2" key="1">
    <citation type="submission" date="2020-03" db="EMBL/GenBank/DDBJ databases">
        <title>WGS of actinomycetes isolated from Thailand.</title>
        <authorList>
            <person name="Thawai C."/>
        </authorList>
    </citation>
    <scope>NUCLEOTIDE SEQUENCE [LARGE SCALE GENOMIC DNA]</scope>
    <source>
        <strain evidence="1 2">PRB2-1</strain>
    </source>
</reference>
<dbReference type="EMBL" id="JAATEJ010000033">
    <property type="protein sequence ID" value="NJP47723.1"/>
    <property type="molecule type" value="Genomic_DNA"/>
</dbReference>
<protein>
    <submittedName>
        <fullName evidence="1">Uncharacterized protein</fullName>
    </submittedName>
</protein>
<gene>
    <name evidence="1" type="ORF">HCN08_30595</name>
</gene>
<evidence type="ECO:0000313" key="2">
    <source>
        <dbReference type="Proteomes" id="UP000734511"/>
    </source>
</evidence>
<proteinExistence type="predicted"/>
<dbReference type="RefSeq" id="WP_167986552.1">
    <property type="nucleotide sequence ID" value="NZ_JAATEJ010000033.1"/>
</dbReference>
<evidence type="ECO:0000313" key="1">
    <source>
        <dbReference type="EMBL" id="NJP47723.1"/>
    </source>
</evidence>
<organism evidence="1 2">
    <name type="scientific">Actinacidiphila epipremni</name>
    <dbReference type="NCBI Taxonomy" id="2053013"/>
    <lineage>
        <taxon>Bacteria</taxon>
        <taxon>Bacillati</taxon>
        <taxon>Actinomycetota</taxon>
        <taxon>Actinomycetes</taxon>
        <taxon>Kitasatosporales</taxon>
        <taxon>Streptomycetaceae</taxon>
        <taxon>Actinacidiphila</taxon>
    </lineage>
</organism>
<sequence>MTHAPTLCGERTALPASLVAAARKFAPPGATSPDDVQRELRCTLEQHPLGDHHAFVMELPGATSGAVWTRWTRGHHPTTVFVLPDCTHASPPPSAEPCCEFTAHPGAHSWQLHDTWQPEPTA</sequence>
<keyword evidence="2" id="KW-1185">Reference proteome</keyword>
<name>A0ABX1A299_9ACTN</name>